<evidence type="ECO:0000256" key="1">
    <source>
        <dbReference type="ARBA" id="ARBA00023125"/>
    </source>
</evidence>
<dbReference type="Gene3D" id="1.10.1660.10">
    <property type="match status" value="1"/>
</dbReference>
<accession>A0A4R5NUL5</accession>
<reference evidence="3 4" key="1">
    <citation type="journal article" date="2019" name="Appl. Microbiol. Biotechnol.">
        <title>Uncovering carbohydrate metabolism through a genotype-phenotype association study of 56 lactic acid bacteria genomes.</title>
        <authorList>
            <person name="Buron-Moles G."/>
            <person name="Chailyan A."/>
            <person name="Dolejs I."/>
            <person name="Forster J."/>
            <person name="Miks M.H."/>
        </authorList>
    </citation>
    <scope>NUCLEOTIDE SEQUENCE [LARGE SCALE GENOMIC DNA]</scope>
    <source>
        <strain evidence="3 4">ATCC 4005</strain>
    </source>
</reference>
<dbReference type="SMART" id="SM00422">
    <property type="entry name" value="HTH_MERR"/>
    <property type="match status" value="1"/>
</dbReference>
<proteinExistence type="predicted"/>
<dbReference type="Pfam" id="PF13411">
    <property type="entry name" value="MerR_1"/>
    <property type="match status" value="1"/>
</dbReference>
<dbReference type="PANTHER" id="PTHR30204">
    <property type="entry name" value="REDOX-CYCLING DRUG-SENSING TRANSCRIPTIONAL ACTIVATOR SOXR"/>
    <property type="match status" value="1"/>
</dbReference>
<dbReference type="InterPro" id="IPR000551">
    <property type="entry name" value="MerR-type_HTH_dom"/>
</dbReference>
<dbReference type="CDD" id="cd01109">
    <property type="entry name" value="HTH_YyaN"/>
    <property type="match status" value="1"/>
</dbReference>
<dbReference type="GO" id="GO:0003677">
    <property type="term" value="F:DNA binding"/>
    <property type="evidence" value="ECO:0007669"/>
    <property type="project" value="UniProtKB-KW"/>
</dbReference>
<dbReference type="GO" id="GO:0003700">
    <property type="term" value="F:DNA-binding transcription factor activity"/>
    <property type="evidence" value="ECO:0007669"/>
    <property type="project" value="InterPro"/>
</dbReference>
<dbReference type="RefSeq" id="WP_013728653.1">
    <property type="nucleotide sequence ID" value="NZ_AZDM01000036.1"/>
</dbReference>
<evidence type="ECO:0000313" key="3">
    <source>
        <dbReference type="EMBL" id="TDG81618.1"/>
    </source>
</evidence>
<protein>
    <recommendedName>
        <fullName evidence="2">HTH merR-type domain-containing protein</fullName>
    </recommendedName>
</protein>
<name>A0A4R5NUL5_LENBU</name>
<dbReference type="Proteomes" id="UP000295181">
    <property type="component" value="Unassembled WGS sequence"/>
</dbReference>
<gene>
    <name evidence="3" type="ORF">C5L32_000590</name>
</gene>
<dbReference type="InterPro" id="IPR009061">
    <property type="entry name" value="DNA-bd_dom_put_sf"/>
</dbReference>
<sequence length="146" mass="16946">MTYSIKEVAEKTGLSIYTLRYYDKQGLLPFVSRNEAGYREFTDSDLNFIHTICCLKNTDMKIKDIKKYIGYCMQGAASIDDRKQLLLKHRQEVLAKQRLLADNLKEIDYKLNVYTDPNSQAIIDREVAYVQDEKAKNHLADPFAVK</sequence>
<keyword evidence="1" id="KW-0238">DNA-binding</keyword>
<dbReference type="EMBL" id="PUFP01000001">
    <property type="protein sequence ID" value="TDG81618.1"/>
    <property type="molecule type" value="Genomic_DNA"/>
</dbReference>
<evidence type="ECO:0000259" key="2">
    <source>
        <dbReference type="PROSITE" id="PS50937"/>
    </source>
</evidence>
<dbReference type="PROSITE" id="PS50937">
    <property type="entry name" value="HTH_MERR_2"/>
    <property type="match status" value="1"/>
</dbReference>
<dbReference type="PANTHER" id="PTHR30204:SF82">
    <property type="entry name" value="TRANSCRIPTIONAL REGULATOR, MERR FAMILY"/>
    <property type="match status" value="1"/>
</dbReference>
<dbReference type="InterPro" id="IPR047057">
    <property type="entry name" value="MerR_fam"/>
</dbReference>
<dbReference type="SUPFAM" id="SSF46955">
    <property type="entry name" value="Putative DNA-binding domain"/>
    <property type="match status" value="1"/>
</dbReference>
<feature type="domain" description="HTH merR-type" evidence="2">
    <location>
        <begin position="2"/>
        <end position="71"/>
    </location>
</feature>
<organism evidence="3 4">
    <name type="scientific">Lentilactobacillus buchneri DSM 20057</name>
    <dbReference type="NCBI Taxonomy" id="1423728"/>
    <lineage>
        <taxon>Bacteria</taxon>
        <taxon>Bacillati</taxon>
        <taxon>Bacillota</taxon>
        <taxon>Bacilli</taxon>
        <taxon>Lactobacillales</taxon>
        <taxon>Lactobacillaceae</taxon>
        <taxon>Lentilactobacillus</taxon>
    </lineage>
</organism>
<comment type="caution">
    <text evidence="3">The sequence shown here is derived from an EMBL/GenBank/DDBJ whole genome shotgun (WGS) entry which is preliminary data.</text>
</comment>
<evidence type="ECO:0000313" key="4">
    <source>
        <dbReference type="Proteomes" id="UP000295181"/>
    </source>
</evidence>
<dbReference type="GeneID" id="72460581"/>
<dbReference type="AlphaFoldDB" id="A0A4R5NUL5"/>